<organism evidence="4 5">
    <name type="scientific">Latilactobacillus curvatus JCM 1096 = DSM 20019</name>
    <dbReference type="NCBI Taxonomy" id="1293592"/>
    <lineage>
        <taxon>Bacteria</taxon>
        <taxon>Bacillati</taxon>
        <taxon>Bacillota</taxon>
        <taxon>Bacilli</taxon>
        <taxon>Lactobacillales</taxon>
        <taxon>Lactobacillaceae</taxon>
        <taxon>Latilactobacillus</taxon>
    </lineage>
</organism>
<dbReference type="EC" id="3.1.4.-" evidence="2"/>
<dbReference type="Proteomes" id="UP000050828">
    <property type="component" value="Unassembled WGS sequence"/>
</dbReference>
<dbReference type="InterPro" id="IPR029052">
    <property type="entry name" value="Metallo-depent_PP-like"/>
</dbReference>
<dbReference type="GO" id="GO:0016787">
    <property type="term" value="F:hydrolase activity"/>
    <property type="evidence" value="ECO:0007669"/>
    <property type="project" value="UniProtKB-UniRule"/>
</dbReference>
<dbReference type="SUPFAM" id="SSF56300">
    <property type="entry name" value="Metallo-dependent phosphatases"/>
    <property type="match status" value="1"/>
</dbReference>
<dbReference type="PANTHER" id="PTHR11124">
    <property type="entry name" value="VACUOLAR SORTING PROTEIN VPS29"/>
    <property type="match status" value="1"/>
</dbReference>
<dbReference type="CDD" id="cd00841">
    <property type="entry name" value="MPP_YfcE"/>
    <property type="match status" value="1"/>
</dbReference>
<dbReference type="NCBIfam" id="TIGR00040">
    <property type="entry name" value="yfcE"/>
    <property type="match status" value="1"/>
</dbReference>
<comment type="similarity">
    <text evidence="1 2">Belongs to the metallophosphoesterase superfamily. YfcE family.</text>
</comment>
<proteinExistence type="inferred from homology"/>
<gene>
    <name evidence="4" type="ORF">FC08_GL001097</name>
</gene>
<dbReference type="InterPro" id="IPR041802">
    <property type="entry name" value="MPP_YfcE"/>
</dbReference>
<dbReference type="Pfam" id="PF12850">
    <property type="entry name" value="Metallophos_2"/>
    <property type="match status" value="1"/>
</dbReference>
<evidence type="ECO:0000313" key="4">
    <source>
        <dbReference type="EMBL" id="KRK91842.1"/>
    </source>
</evidence>
<evidence type="ECO:0000256" key="2">
    <source>
        <dbReference type="RuleBase" id="RU362039"/>
    </source>
</evidence>
<comment type="cofactor">
    <cofactor evidence="2">
        <name>a divalent metal cation</name>
        <dbReference type="ChEBI" id="CHEBI:60240"/>
    </cofactor>
</comment>
<dbReference type="EMBL" id="AZDL01000040">
    <property type="protein sequence ID" value="KRK91842.1"/>
    <property type="molecule type" value="Genomic_DNA"/>
</dbReference>
<evidence type="ECO:0000313" key="5">
    <source>
        <dbReference type="Proteomes" id="UP000050828"/>
    </source>
</evidence>
<feature type="domain" description="Calcineurin-like phosphoesterase" evidence="3">
    <location>
        <begin position="21"/>
        <end position="167"/>
    </location>
</feature>
<dbReference type="AlphaFoldDB" id="A0AAJ0LED0"/>
<dbReference type="GO" id="GO:0046872">
    <property type="term" value="F:metal ion binding"/>
    <property type="evidence" value="ECO:0007669"/>
    <property type="project" value="UniProtKB-KW"/>
</dbReference>
<evidence type="ECO:0000259" key="3">
    <source>
        <dbReference type="Pfam" id="PF12850"/>
    </source>
</evidence>
<reference evidence="4 5" key="1">
    <citation type="journal article" date="2015" name="Genome Announc.">
        <title>Expanding the biotechnology potential of lactobacilli through comparative genomics of 213 strains and associated genera.</title>
        <authorList>
            <person name="Sun Z."/>
            <person name="Harris H.M."/>
            <person name="McCann A."/>
            <person name="Guo C."/>
            <person name="Argimon S."/>
            <person name="Zhang W."/>
            <person name="Yang X."/>
            <person name="Jeffery I.B."/>
            <person name="Cooney J.C."/>
            <person name="Kagawa T.F."/>
            <person name="Liu W."/>
            <person name="Song Y."/>
            <person name="Salvetti E."/>
            <person name="Wrobel A."/>
            <person name="Rasinkangas P."/>
            <person name="Parkhill J."/>
            <person name="Rea M.C."/>
            <person name="O'Sullivan O."/>
            <person name="Ritari J."/>
            <person name="Douillard F.P."/>
            <person name="Paul Ross R."/>
            <person name="Yang R."/>
            <person name="Briner A.E."/>
            <person name="Felis G.E."/>
            <person name="de Vos W.M."/>
            <person name="Barrangou R."/>
            <person name="Klaenhammer T.R."/>
            <person name="Caufield P.W."/>
            <person name="Cui Y."/>
            <person name="Zhang H."/>
            <person name="O'Toole P.W."/>
        </authorList>
    </citation>
    <scope>NUCLEOTIDE SEQUENCE [LARGE SCALE GENOMIC DNA]</scope>
    <source>
        <strain evidence="4 5">DSM 20019</strain>
    </source>
</reference>
<evidence type="ECO:0000256" key="1">
    <source>
        <dbReference type="ARBA" id="ARBA00008950"/>
    </source>
</evidence>
<accession>A0AAJ0LED0</accession>
<dbReference type="Gene3D" id="3.60.21.10">
    <property type="match status" value="1"/>
</dbReference>
<name>A0AAJ0LED0_LATCU</name>
<protein>
    <recommendedName>
        <fullName evidence="2">Phosphoesterase</fullName>
        <ecNumber evidence="2">3.1.4.-</ecNumber>
    </recommendedName>
</protein>
<dbReference type="InterPro" id="IPR024654">
    <property type="entry name" value="Calcineurin-like_PHP_lpxH"/>
</dbReference>
<sequence>MSEEARFKKQRPLAPKGLFSMRFVVVSDSHGDRDILVQLVAQYQDQPVTMLHCGDSELTTDDPLFNQMTVVQGNMDFNGQFPAQVVVPVANERIFLTHGHLYGVNGDLMRLLLAAQESQANLAFYGHTHQLACEMHEGVLLLNPGSIAQPRGQFRDLKGTYAVVDVTPDQYQIQYYNRRFEPVSQLHFTFKRA</sequence>
<dbReference type="InterPro" id="IPR000979">
    <property type="entry name" value="Phosphodiesterase_MJ0936/Vps29"/>
</dbReference>
<keyword evidence="2" id="KW-0479">Metal-binding</keyword>
<comment type="caution">
    <text evidence="4">The sequence shown here is derived from an EMBL/GenBank/DDBJ whole genome shotgun (WGS) entry which is preliminary data.</text>
</comment>